<reference evidence="1 2" key="1">
    <citation type="journal article" date="2013" name="Genome Biol.">
        <title>The genome sequence of the most widely cultivated cacao type and its use to identify candidate genes regulating pod color.</title>
        <authorList>
            <person name="Motamayor J.C."/>
            <person name="Mockaitis K."/>
            <person name="Schmutz J."/>
            <person name="Haiminen N."/>
            <person name="Iii D.L."/>
            <person name="Cornejo O."/>
            <person name="Findley S.D."/>
            <person name="Zheng P."/>
            <person name="Utro F."/>
            <person name="Royaert S."/>
            <person name="Saski C."/>
            <person name="Jenkins J."/>
            <person name="Podicheti R."/>
            <person name="Zhao M."/>
            <person name="Scheffler B.E."/>
            <person name="Stack J.C."/>
            <person name="Feltus F.A."/>
            <person name="Mustiga G.M."/>
            <person name="Amores F."/>
            <person name="Phillips W."/>
            <person name="Marelli J.P."/>
            <person name="May G.D."/>
            <person name="Shapiro H."/>
            <person name="Ma J."/>
            <person name="Bustamante C.D."/>
            <person name="Schnell R.J."/>
            <person name="Main D."/>
            <person name="Gilbert D."/>
            <person name="Parida L."/>
            <person name="Kuhn D.N."/>
        </authorList>
    </citation>
    <scope>NUCLEOTIDE SEQUENCE [LARGE SCALE GENOMIC DNA]</scope>
    <source>
        <strain evidence="2">cv. Matina 1-6</strain>
    </source>
</reference>
<organism evidence="1 2">
    <name type="scientific">Theobroma cacao</name>
    <name type="common">Cacao</name>
    <name type="synonym">Cocoa</name>
    <dbReference type="NCBI Taxonomy" id="3641"/>
    <lineage>
        <taxon>Eukaryota</taxon>
        <taxon>Viridiplantae</taxon>
        <taxon>Streptophyta</taxon>
        <taxon>Embryophyta</taxon>
        <taxon>Tracheophyta</taxon>
        <taxon>Spermatophyta</taxon>
        <taxon>Magnoliopsida</taxon>
        <taxon>eudicotyledons</taxon>
        <taxon>Gunneridae</taxon>
        <taxon>Pentapetalae</taxon>
        <taxon>rosids</taxon>
        <taxon>malvids</taxon>
        <taxon>Malvales</taxon>
        <taxon>Malvaceae</taxon>
        <taxon>Byttnerioideae</taxon>
        <taxon>Theobroma</taxon>
    </lineage>
</organism>
<evidence type="ECO:0000313" key="1">
    <source>
        <dbReference type="EMBL" id="EOY12693.1"/>
    </source>
</evidence>
<dbReference type="OMA" id="REEVKHW"/>
<sequence length="109" mass="13108">MNDLRGKVNVLNIRKRDLISRKEEELRHRKVVREEVKHWFNAIEKVNTEMEKIETKFHNVSYFLRGRLGKFVCRMIEKVEEIHQKGSFPDGPIIQSYFVIFLVFTFALL</sequence>
<name>A0A061F758_THECC</name>
<evidence type="ECO:0000313" key="2">
    <source>
        <dbReference type="Proteomes" id="UP000026915"/>
    </source>
</evidence>
<accession>A0A061F758</accession>
<dbReference type="Gramene" id="EOY12693">
    <property type="protein sequence ID" value="EOY12693"/>
    <property type="gene ID" value="TCM_031206"/>
</dbReference>
<dbReference type="HOGENOM" id="CLU_2188765_0_0_1"/>
<dbReference type="Proteomes" id="UP000026915">
    <property type="component" value="Chromosome 7"/>
</dbReference>
<dbReference type="AlphaFoldDB" id="A0A061F758"/>
<protein>
    <submittedName>
        <fullName evidence="1">Uncharacterized protein</fullName>
    </submittedName>
</protein>
<keyword evidence="2" id="KW-1185">Reference proteome</keyword>
<dbReference type="EMBL" id="CM001885">
    <property type="protein sequence ID" value="EOY12693.1"/>
    <property type="molecule type" value="Genomic_DNA"/>
</dbReference>
<proteinExistence type="predicted"/>
<dbReference type="InParanoid" id="A0A061F758"/>
<gene>
    <name evidence="1" type="ORF">TCM_031206</name>
</gene>